<dbReference type="GO" id="GO:0005737">
    <property type="term" value="C:cytoplasm"/>
    <property type="evidence" value="ECO:0007669"/>
    <property type="project" value="UniProtKB-SubCell"/>
</dbReference>
<comment type="cofactor">
    <cofactor evidence="6">
        <name>[4Fe-4S] cluster</name>
        <dbReference type="ChEBI" id="CHEBI:49883"/>
    </cofactor>
    <text evidence="6">Binds 1 [4Fe-4S] cluster per subunit.</text>
</comment>
<reference evidence="8 9" key="1">
    <citation type="submission" date="2016-10" db="EMBL/GenBank/DDBJ databases">
        <authorList>
            <person name="de Groot N.N."/>
        </authorList>
    </citation>
    <scope>NUCLEOTIDE SEQUENCE [LARGE SCALE GENOMIC DNA]</scope>
    <source>
        <strain evidence="8 9">DSM 23126</strain>
    </source>
</reference>
<protein>
    <recommendedName>
        <fullName evidence="6">Adenosine 5'-phosphosulfate reductase</fullName>
        <shortName evidence="6">APS reductase</shortName>
        <ecNumber evidence="6">1.8.4.10</ecNumber>
    </recommendedName>
    <alternativeName>
        <fullName evidence="6">5'-adenylylsulfate reductase</fullName>
    </alternativeName>
    <alternativeName>
        <fullName evidence="6">Thioredoxin-dependent 5'-adenylylsulfate reductase</fullName>
    </alternativeName>
</protein>
<dbReference type="PIRSF" id="PIRSF000857">
    <property type="entry name" value="PAPS_reductase"/>
    <property type="match status" value="1"/>
</dbReference>
<dbReference type="CDD" id="cd23945">
    <property type="entry name" value="PAPS_reductase"/>
    <property type="match status" value="1"/>
</dbReference>
<keyword evidence="6" id="KW-0479">Metal-binding</keyword>
<dbReference type="GO" id="GO:0004604">
    <property type="term" value="F:phosphoadenylyl-sulfate reductase (thioredoxin) activity"/>
    <property type="evidence" value="ECO:0007669"/>
    <property type="project" value="UniProtKB-UniRule"/>
</dbReference>
<dbReference type="GO" id="GO:0043866">
    <property type="term" value="F:adenylyl-sulfate reductase (thioredoxin) activity"/>
    <property type="evidence" value="ECO:0007669"/>
    <property type="project" value="UniProtKB-EC"/>
</dbReference>
<dbReference type="RefSeq" id="WP_091616094.1">
    <property type="nucleotide sequence ID" value="NZ_FNNC01000006.1"/>
</dbReference>
<organism evidence="8 9">
    <name type="scientific">Marinococcus luteus</name>
    <dbReference type="NCBI Taxonomy" id="1122204"/>
    <lineage>
        <taxon>Bacteria</taxon>
        <taxon>Bacillati</taxon>
        <taxon>Bacillota</taxon>
        <taxon>Bacilli</taxon>
        <taxon>Bacillales</taxon>
        <taxon>Bacillaceae</taxon>
        <taxon>Marinococcus</taxon>
    </lineage>
</organism>
<feature type="binding site" evidence="6">
    <location>
        <position position="208"/>
    </location>
    <ligand>
        <name>[4Fe-4S] cluster</name>
        <dbReference type="ChEBI" id="CHEBI:49883"/>
    </ligand>
</feature>
<comment type="similarity">
    <text evidence="1 6">Belongs to the PAPS reductase family. CysH subfamily.</text>
</comment>
<dbReference type="GO" id="GO:0019379">
    <property type="term" value="P:sulfate assimilation, phosphoadenylyl sulfate reduction by phosphoadenylyl-sulfate reductase (thioredoxin)"/>
    <property type="evidence" value="ECO:0007669"/>
    <property type="project" value="UniProtKB-UniRule"/>
</dbReference>
<feature type="binding site" evidence="6">
    <location>
        <position position="123"/>
    </location>
    <ligand>
        <name>[4Fe-4S] cluster</name>
        <dbReference type="ChEBI" id="CHEBI:49883"/>
    </ligand>
</feature>
<evidence type="ECO:0000256" key="6">
    <source>
        <dbReference type="HAMAP-Rule" id="MF_00063"/>
    </source>
</evidence>
<evidence type="ECO:0000256" key="4">
    <source>
        <dbReference type="ARBA" id="ARBA00023014"/>
    </source>
</evidence>
<keyword evidence="6" id="KW-0963">Cytoplasm</keyword>
<dbReference type="GO" id="GO:0051539">
    <property type="term" value="F:4 iron, 4 sulfur cluster binding"/>
    <property type="evidence" value="ECO:0007669"/>
    <property type="project" value="UniProtKB-UniRule"/>
</dbReference>
<evidence type="ECO:0000256" key="2">
    <source>
        <dbReference type="ARBA" id="ARBA00023002"/>
    </source>
</evidence>
<feature type="domain" description="Phosphoadenosine phosphosulphate reductase" evidence="7">
    <location>
        <begin position="40"/>
        <end position="210"/>
    </location>
</feature>
<dbReference type="GO" id="GO:0070814">
    <property type="term" value="P:hydrogen sulfide biosynthetic process"/>
    <property type="evidence" value="ECO:0007669"/>
    <property type="project" value="UniProtKB-UniRule"/>
</dbReference>
<dbReference type="InterPro" id="IPR002500">
    <property type="entry name" value="PAPS_reduct_dom"/>
</dbReference>
<gene>
    <name evidence="6" type="primary">cysH</name>
    <name evidence="8" type="ORF">SAMN05421781_2679</name>
</gene>
<keyword evidence="9" id="KW-1185">Reference proteome</keyword>
<dbReference type="PANTHER" id="PTHR46509">
    <property type="entry name" value="PHOSPHOADENOSINE PHOSPHOSULFATE REDUCTASE"/>
    <property type="match status" value="1"/>
</dbReference>
<evidence type="ECO:0000256" key="1">
    <source>
        <dbReference type="ARBA" id="ARBA00009732"/>
    </source>
</evidence>
<dbReference type="AlphaFoldDB" id="A0A1H2X6I8"/>
<dbReference type="NCBIfam" id="NF002537">
    <property type="entry name" value="PRK02090.1"/>
    <property type="match status" value="1"/>
</dbReference>
<evidence type="ECO:0000256" key="3">
    <source>
        <dbReference type="ARBA" id="ARBA00023004"/>
    </source>
</evidence>
<dbReference type="InterPro" id="IPR004511">
    <property type="entry name" value="PAPS/APS_Rdtase"/>
</dbReference>
<feature type="binding site" evidence="6">
    <location>
        <position position="205"/>
    </location>
    <ligand>
        <name>[4Fe-4S] cluster</name>
        <dbReference type="ChEBI" id="CHEBI:49883"/>
    </ligand>
</feature>
<name>A0A1H2X6I8_9BACI</name>
<dbReference type="SUPFAM" id="SSF52402">
    <property type="entry name" value="Adenine nucleotide alpha hydrolases-like"/>
    <property type="match status" value="1"/>
</dbReference>
<comment type="pathway">
    <text evidence="5 6">Sulfur metabolism; hydrogen sulfide biosynthesis; sulfite from sulfate.</text>
</comment>
<keyword evidence="2 6" id="KW-0560">Oxidoreductase</keyword>
<proteinExistence type="inferred from homology"/>
<evidence type="ECO:0000313" key="8">
    <source>
        <dbReference type="EMBL" id="SDW88512.1"/>
    </source>
</evidence>
<evidence type="ECO:0000259" key="7">
    <source>
        <dbReference type="Pfam" id="PF01507"/>
    </source>
</evidence>
<dbReference type="Pfam" id="PF01507">
    <property type="entry name" value="PAPS_reduct"/>
    <property type="match status" value="1"/>
</dbReference>
<dbReference type="OrthoDB" id="9772604at2"/>
<dbReference type="NCBIfam" id="TIGR00434">
    <property type="entry name" value="cysH"/>
    <property type="match status" value="1"/>
</dbReference>
<evidence type="ECO:0000256" key="5">
    <source>
        <dbReference type="ARBA" id="ARBA00024327"/>
    </source>
</evidence>
<dbReference type="EC" id="1.8.4.10" evidence="6"/>
<accession>A0A1H2X6I8</accession>
<comment type="catalytic activity">
    <reaction evidence="6">
        <text>[thioredoxin]-disulfide + sulfite + AMP + 2 H(+) = adenosine 5'-phosphosulfate + [thioredoxin]-dithiol</text>
        <dbReference type="Rhea" id="RHEA:21976"/>
        <dbReference type="Rhea" id="RHEA-COMP:10698"/>
        <dbReference type="Rhea" id="RHEA-COMP:10700"/>
        <dbReference type="ChEBI" id="CHEBI:15378"/>
        <dbReference type="ChEBI" id="CHEBI:17359"/>
        <dbReference type="ChEBI" id="CHEBI:29950"/>
        <dbReference type="ChEBI" id="CHEBI:50058"/>
        <dbReference type="ChEBI" id="CHEBI:58243"/>
        <dbReference type="ChEBI" id="CHEBI:456215"/>
        <dbReference type="EC" id="1.8.4.10"/>
    </reaction>
</comment>
<dbReference type="Gene3D" id="3.40.50.620">
    <property type="entry name" value="HUPs"/>
    <property type="match status" value="1"/>
</dbReference>
<dbReference type="PANTHER" id="PTHR46509:SF1">
    <property type="entry name" value="PHOSPHOADENOSINE PHOSPHOSULFATE REDUCTASE"/>
    <property type="match status" value="1"/>
</dbReference>
<feature type="active site" description="Nucleophile; cysteine thiosulfonate intermediate" evidence="6">
    <location>
        <position position="231"/>
    </location>
</feature>
<dbReference type="EMBL" id="FNNC01000006">
    <property type="protein sequence ID" value="SDW88512.1"/>
    <property type="molecule type" value="Genomic_DNA"/>
</dbReference>
<dbReference type="HAMAP" id="MF_00063">
    <property type="entry name" value="CysH"/>
    <property type="match status" value="1"/>
</dbReference>
<keyword evidence="3 6" id="KW-0408">Iron</keyword>
<dbReference type="Proteomes" id="UP000199488">
    <property type="component" value="Unassembled WGS sequence"/>
</dbReference>
<dbReference type="InterPro" id="IPR014729">
    <property type="entry name" value="Rossmann-like_a/b/a_fold"/>
</dbReference>
<sequence length="235" mass="27136">MIVYDSLQTNELEQVNNEVLEGKSALEVIRWAYSEYGDDLVYACSFGAEGIVLIDLISQVKPDATIAFLDTQFHFKETYDVIDAVRDKYPELNIKMVKPELSPKQQAAQEGERLWETDPDRCCSIRKLQPLENELSQYGAWMSGLRRSQSLTRRNTQFVNEDNRFESIKICPLIHWTWDDIWAYIEDNDLPYNDLHEQNYPSIGCVQCTAKVLEGEDLRSGRWTGSGKTECGLHR</sequence>
<dbReference type="GO" id="GO:0046872">
    <property type="term" value="F:metal ion binding"/>
    <property type="evidence" value="ECO:0007669"/>
    <property type="project" value="UniProtKB-KW"/>
</dbReference>
<dbReference type="STRING" id="1122204.SAMN05421781_2679"/>
<evidence type="ECO:0000313" key="9">
    <source>
        <dbReference type="Proteomes" id="UP000199488"/>
    </source>
</evidence>
<feature type="binding site" evidence="6">
    <location>
        <position position="122"/>
    </location>
    <ligand>
        <name>[4Fe-4S] cluster</name>
        <dbReference type="ChEBI" id="CHEBI:49883"/>
    </ligand>
</feature>
<comment type="function">
    <text evidence="6">Catalyzes the formation of sulfite from adenosine 5'-phosphosulfate (APS) using thioredoxin as an electron donor.</text>
</comment>
<comment type="subcellular location">
    <subcellularLocation>
        <location evidence="6">Cytoplasm</location>
    </subcellularLocation>
</comment>
<keyword evidence="4 6" id="KW-0411">Iron-sulfur</keyword>